<accession>A0AAV4PBR3</accession>
<gene>
    <name evidence="2" type="primary">Syne1_1</name>
    <name evidence="2" type="ORF">CEXT_265761</name>
</gene>
<evidence type="ECO:0000313" key="3">
    <source>
        <dbReference type="Proteomes" id="UP001054945"/>
    </source>
</evidence>
<dbReference type="Proteomes" id="UP001054945">
    <property type="component" value="Unassembled WGS sequence"/>
</dbReference>
<evidence type="ECO:0000313" key="2">
    <source>
        <dbReference type="EMBL" id="GIX92592.1"/>
    </source>
</evidence>
<feature type="compositionally biased region" description="Low complexity" evidence="1">
    <location>
        <begin position="54"/>
        <end position="68"/>
    </location>
</feature>
<proteinExistence type="predicted"/>
<dbReference type="AlphaFoldDB" id="A0AAV4PBR3"/>
<evidence type="ECO:0000256" key="1">
    <source>
        <dbReference type="SAM" id="MobiDB-lite"/>
    </source>
</evidence>
<protein>
    <submittedName>
        <fullName evidence="2">Nesprin-1</fullName>
    </submittedName>
</protein>
<name>A0AAV4PBR3_CAEEX</name>
<keyword evidence="3" id="KW-1185">Reference proteome</keyword>
<feature type="region of interest" description="Disordered" evidence="1">
    <location>
        <begin position="32"/>
        <end position="194"/>
    </location>
</feature>
<feature type="compositionally biased region" description="Basic and acidic residues" evidence="1">
    <location>
        <begin position="143"/>
        <end position="194"/>
    </location>
</feature>
<feature type="compositionally biased region" description="Basic and acidic residues" evidence="1">
    <location>
        <begin position="69"/>
        <end position="86"/>
    </location>
</feature>
<sequence>MPDSPDLSRKKLEIKLPKSPFGSHFTRSASPKFFDLKTRTPSPSPSGVKEFSESRVSSTSVSKTVVFSKGEHHVTQTESSHSEIETKSFCVSPPESRKLTYAQVARMSSPVGDGCRSVSPRPQSAGKSQYSKSHSNNVPPKPPDTKSSKSDSDQKSFLEVNSDNRNRPKLDDLGKGGDKEHFLSKTSEQDQKLD</sequence>
<reference evidence="2 3" key="1">
    <citation type="submission" date="2021-06" db="EMBL/GenBank/DDBJ databases">
        <title>Caerostris extrusa draft genome.</title>
        <authorList>
            <person name="Kono N."/>
            <person name="Arakawa K."/>
        </authorList>
    </citation>
    <scope>NUCLEOTIDE SEQUENCE [LARGE SCALE GENOMIC DNA]</scope>
</reference>
<dbReference type="EMBL" id="BPLR01021703">
    <property type="protein sequence ID" value="GIX92592.1"/>
    <property type="molecule type" value="Genomic_DNA"/>
</dbReference>
<feature type="compositionally biased region" description="Polar residues" evidence="1">
    <location>
        <begin position="120"/>
        <end position="138"/>
    </location>
</feature>
<organism evidence="2 3">
    <name type="scientific">Caerostris extrusa</name>
    <name type="common">Bark spider</name>
    <name type="synonym">Caerostris bankana</name>
    <dbReference type="NCBI Taxonomy" id="172846"/>
    <lineage>
        <taxon>Eukaryota</taxon>
        <taxon>Metazoa</taxon>
        <taxon>Ecdysozoa</taxon>
        <taxon>Arthropoda</taxon>
        <taxon>Chelicerata</taxon>
        <taxon>Arachnida</taxon>
        <taxon>Araneae</taxon>
        <taxon>Araneomorphae</taxon>
        <taxon>Entelegynae</taxon>
        <taxon>Araneoidea</taxon>
        <taxon>Araneidae</taxon>
        <taxon>Caerostris</taxon>
    </lineage>
</organism>
<comment type="caution">
    <text evidence="2">The sequence shown here is derived from an EMBL/GenBank/DDBJ whole genome shotgun (WGS) entry which is preliminary data.</text>
</comment>